<dbReference type="Pfam" id="PF03481">
    <property type="entry name" value="Sua5_C"/>
    <property type="match status" value="1"/>
</dbReference>
<dbReference type="PATRIC" id="fig|448.7.peg.1395"/>
<feature type="binding site" evidence="14">
    <location>
        <position position="157"/>
    </location>
    <ligand>
        <name>L-threonine</name>
        <dbReference type="ChEBI" id="CHEBI:57926"/>
    </ligand>
</feature>
<feature type="binding site" evidence="14">
    <location>
        <position position="133"/>
    </location>
    <ligand>
        <name>ATP</name>
        <dbReference type="ChEBI" id="CHEBI:30616"/>
    </ligand>
</feature>
<dbReference type="EMBL" id="LNYA01000023">
    <property type="protein sequence ID" value="KTC98280.1"/>
    <property type="molecule type" value="Genomic_DNA"/>
</dbReference>
<dbReference type="GO" id="GO:0008033">
    <property type="term" value="P:tRNA processing"/>
    <property type="evidence" value="ECO:0007669"/>
    <property type="project" value="UniProtKB-KW"/>
</dbReference>
<evidence type="ECO:0000256" key="10">
    <source>
        <dbReference type="ARBA" id="ARBA00022840"/>
    </source>
</evidence>
<evidence type="ECO:0000259" key="15">
    <source>
        <dbReference type="PROSITE" id="PS51163"/>
    </source>
</evidence>
<evidence type="ECO:0000256" key="2">
    <source>
        <dbReference type="ARBA" id="ARBA00007663"/>
    </source>
</evidence>
<evidence type="ECO:0000256" key="13">
    <source>
        <dbReference type="PIRNR" id="PIRNR004930"/>
    </source>
</evidence>
<comment type="catalytic activity">
    <reaction evidence="12 13">
        <text>L-threonine + hydrogencarbonate + ATP = L-threonylcarbamoyladenylate + diphosphate + H2O</text>
        <dbReference type="Rhea" id="RHEA:36407"/>
        <dbReference type="ChEBI" id="CHEBI:15377"/>
        <dbReference type="ChEBI" id="CHEBI:17544"/>
        <dbReference type="ChEBI" id="CHEBI:30616"/>
        <dbReference type="ChEBI" id="CHEBI:33019"/>
        <dbReference type="ChEBI" id="CHEBI:57926"/>
        <dbReference type="ChEBI" id="CHEBI:73682"/>
        <dbReference type="EC" id="2.7.7.87"/>
    </reaction>
</comment>
<dbReference type="NCBIfam" id="TIGR00057">
    <property type="entry name" value="L-threonylcarbamoyladenylate synthase"/>
    <property type="match status" value="1"/>
</dbReference>
<evidence type="ECO:0000256" key="1">
    <source>
        <dbReference type="ARBA" id="ARBA00004496"/>
    </source>
</evidence>
<dbReference type="GO" id="GO:0005524">
    <property type="term" value="F:ATP binding"/>
    <property type="evidence" value="ECO:0007669"/>
    <property type="project" value="UniProtKB-UniRule"/>
</dbReference>
<comment type="similarity">
    <text evidence="2 13">Belongs to the SUA5 family.</text>
</comment>
<keyword evidence="7 13" id="KW-0819">tRNA processing</keyword>
<evidence type="ECO:0000256" key="12">
    <source>
        <dbReference type="ARBA" id="ARBA00048366"/>
    </source>
</evidence>
<dbReference type="EC" id="2.7.7.87" evidence="3 13"/>
<evidence type="ECO:0000256" key="14">
    <source>
        <dbReference type="PIRSR" id="PIRSR004930-1"/>
    </source>
</evidence>
<reference evidence="16 17" key="1">
    <citation type="submission" date="2015-11" db="EMBL/GenBank/DDBJ databases">
        <title>Genomic analysis of 38 Legionella species identifies large and diverse effector repertoires.</title>
        <authorList>
            <person name="Burstein D."/>
            <person name="Amaro F."/>
            <person name="Zusman T."/>
            <person name="Lifshitz Z."/>
            <person name="Cohen O."/>
            <person name="Gilbert J.A."/>
            <person name="Pupko T."/>
            <person name="Shuman H.A."/>
            <person name="Segal G."/>
        </authorList>
    </citation>
    <scope>NUCLEOTIDE SEQUENCE [LARGE SCALE GENOMIC DNA]</scope>
    <source>
        <strain evidence="16 17">SE-32A-C8</strain>
    </source>
</reference>
<keyword evidence="6 13" id="KW-0808">Transferase</keyword>
<comment type="subcellular location">
    <subcellularLocation>
        <location evidence="1 13">Cytoplasm</location>
    </subcellularLocation>
</comment>
<feature type="domain" description="YrdC-like" evidence="15">
    <location>
        <begin position="28"/>
        <end position="216"/>
    </location>
</feature>
<feature type="binding site" evidence="14">
    <location>
        <position position="212"/>
    </location>
    <ligand>
        <name>ATP</name>
        <dbReference type="ChEBI" id="CHEBI:30616"/>
    </ligand>
</feature>
<dbReference type="PROSITE" id="PS51163">
    <property type="entry name" value="YRDC"/>
    <property type="match status" value="1"/>
</dbReference>
<dbReference type="GO" id="GO:0003725">
    <property type="term" value="F:double-stranded RNA binding"/>
    <property type="evidence" value="ECO:0007669"/>
    <property type="project" value="UniProtKB-UniRule"/>
</dbReference>
<dbReference type="InterPro" id="IPR006070">
    <property type="entry name" value="Sua5-like_dom"/>
</dbReference>
<feature type="binding site" evidence="14">
    <location>
        <position position="137"/>
    </location>
    <ligand>
        <name>L-threonine</name>
        <dbReference type="ChEBI" id="CHEBI:57926"/>
    </ligand>
</feature>
<sequence>MPRLCYYAATREETGHTPIEHEIMSTITRDIELAVTRLRQGELVAVPTETVYGLAASAENEQAIRRIFSLKNRPLNHPLIMHVAEHWDLSTWTSRLPNYAKILIDHFWPGPLTLVLPSHPHNVHPLVNGGQTTIAIRCPRHPVIQQVLTALGEPLVAPSANPFGKISPTTAEHVQQSFPDASLLILDGGRCTVGIESTIVAATHPQGYQILRHGMVDEAMLAALLPGKELKEDSTLRAPGRLAHHYQPQKPLYCFDDLSIMTRFLNEHRDEVYVLSFHKDTLFSEQTGYQLPADPHVLAYELYFQLRQADEAHEPILVMELPPDTPVWQGVRERALKAGTKQTG</sequence>
<dbReference type="GO" id="GO:0061710">
    <property type="term" value="F:L-threonylcarbamoyladenylate synthase"/>
    <property type="evidence" value="ECO:0007669"/>
    <property type="project" value="UniProtKB-EC"/>
</dbReference>
<evidence type="ECO:0000256" key="8">
    <source>
        <dbReference type="ARBA" id="ARBA00022695"/>
    </source>
</evidence>
<dbReference type="InterPro" id="IPR038385">
    <property type="entry name" value="Sua5/YwlC_C"/>
</dbReference>
<protein>
    <recommendedName>
        <fullName evidence="4 13">Threonylcarbamoyl-AMP synthase</fullName>
        <shortName evidence="13">TC-AMP synthase</shortName>
        <ecNumber evidence="3 13">2.7.7.87</ecNumber>
    </recommendedName>
    <alternativeName>
        <fullName evidence="11 13">L-threonylcarbamoyladenylate synthase</fullName>
    </alternativeName>
</protein>
<comment type="caution">
    <text evidence="16">The sequence shown here is derived from an EMBL/GenBank/DDBJ whole genome shotgun (WGS) entry which is preliminary data.</text>
</comment>
<dbReference type="GO" id="GO:0005737">
    <property type="term" value="C:cytoplasm"/>
    <property type="evidence" value="ECO:0007669"/>
    <property type="project" value="UniProtKB-SubCell"/>
</dbReference>
<dbReference type="InterPro" id="IPR010923">
    <property type="entry name" value="T(6)A37_SUA5"/>
</dbReference>
<keyword evidence="5 13" id="KW-0963">Cytoplasm</keyword>
<dbReference type="InterPro" id="IPR050156">
    <property type="entry name" value="TC-AMP_synthase_SUA5"/>
</dbReference>
<evidence type="ECO:0000256" key="3">
    <source>
        <dbReference type="ARBA" id="ARBA00012584"/>
    </source>
</evidence>
<evidence type="ECO:0000256" key="11">
    <source>
        <dbReference type="ARBA" id="ARBA00029774"/>
    </source>
</evidence>
<dbReference type="PANTHER" id="PTHR17490:SF16">
    <property type="entry name" value="THREONYLCARBAMOYL-AMP SYNTHASE"/>
    <property type="match status" value="1"/>
</dbReference>
<evidence type="ECO:0000313" key="16">
    <source>
        <dbReference type="EMBL" id="KTC98280.1"/>
    </source>
</evidence>
<dbReference type="FunFam" id="3.90.870.10:FF:000009">
    <property type="entry name" value="Threonylcarbamoyl-AMP synthase, putative"/>
    <property type="match status" value="1"/>
</dbReference>
<dbReference type="STRING" id="448.Lery_1334"/>
<accession>A0A0W0TS18</accession>
<dbReference type="InterPro" id="IPR005145">
    <property type="entry name" value="Sua5_C"/>
</dbReference>
<evidence type="ECO:0000313" key="17">
    <source>
        <dbReference type="Proteomes" id="UP000054773"/>
    </source>
</evidence>
<organism evidence="16 17">
    <name type="scientific">Legionella erythra</name>
    <dbReference type="NCBI Taxonomy" id="448"/>
    <lineage>
        <taxon>Bacteria</taxon>
        <taxon>Pseudomonadati</taxon>
        <taxon>Pseudomonadota</taxon>
        <taxon>Gammaproteobacteria</taxon>
        <taxon>Legionellales</taxon>
        <taxon>Legionellaceae</taxon>
        <taxon>Legionella</taxon>
    </lineage>
</organism>
<dbReference type="GO" id="GO:0000049">
    <property type="term" value="F:tRNA binding"/>
    <property type="evidence" value="ECO:0007669"/>
    <property type="project" value="TreeGrafter"/>
</dbReference>
<feature type="binding site" evidence="14">
    <location>
        <position position="167"/>
    </location>
    <ligand>
        <name>ATP</name>
        <dbReference type="ChEBI" id="CHEBI:30616"/>
    </ligand>
</feature>
<feature type="binding site" evidence="14">
    <location>
        <position position="246"/>
    </location>
    <ligand>
        <name>ATP</name>
        <dbReference type="ChEBI" id="CHEBI:30616"/>
    </ligand>
</feature>
<dbReference type="SUPFAM" id="SSF55821">
    <property type="entry name" value="YrdC/RibB"/>
    <property type="match status" value="1"/>
</dbReference>
<evidence type="ECO:0000256" key="7">
    <source>
        <dbReference type="ARBA" id="ARBA00022694"/>
    </source>
</evidence>
<feature type="binding site" evidence="14">
    <location>
        <position position="82"/>
    </location>
    <ligand>
        <name>L-threonine</name>
        <dbReference type="ChEBI" id="CHEBI:57926"/>
    </ligand>
</feature>
<dbReference type="Gene3D" id="3.90.870.10">
    <property type="entry name" value="DHBP synthase"/>
    <property type="match status" value="1"/>
</dbReference>
<evidence type="ECO:0000256" key="9">
    <source>
        <dbReference type="ARBA" id="ARBA00022741"/>
    </source>
</evidence>
<dbReference type="PANTHER" id="PTHR17490">
    <property type="entry name" value="SUA5"/>
    <property type="match status" value="1"/>
</dbReference>
<dbReference type="GO" id="GO:0006450">
    <property type="term" value="P:regulation of translational fidelity"/>
    <property type="evidence" value="ECO:0007669"/>
    <property type="project" value="TreeGrafter"/>
</dbReference>
<keyword evidence="9 13" id="KW-0547">Nucleotide-binding</keyword>
<dbReference type="InterPro" id="IPR017945">
    <property type="entry name" value="DHBP_synth_RibB-like_a/b_dom"/>
</dbReference>
<evidence type="ECO:0000256" key="6">
    <source>
        <dbReference type="ARBA" id="ARBA00022679"/>
    </source>
</evidence>
<feature type="binding site" evidence="14">
    <location>
        <position position="73"/>
    </location>
    <ligand>
        <name>ATP</name>
        <dbReference type="ChEBI" id="CHEBI:30616"/>
    </ligand>
</feature>
<gene>
    <name evidence="16" type="ORF">Lery_1334</name>
</gene>
<comment type="function">
    <text evidence="13">Required for the formation of a threonylcarbamoyl group on adenosine at position 37 (t(6)A37) in tRNAs that read codons beginning with adenine.</text>
</comment>
<keyword evidence="10 13" id="KW-0067">ATP-binding</keyword>
<evidence type="ECO:0000256" key="4">
    <source>
        <dbReference type="ARBA" id="ARBA00015492"/>
    </source>
</evidence>
<feature type="binding site" evidence="14">
    <location>
        <position position="159"/>
    </location>
    <ligand>
        <name>ATP</name>
        <dbReference type="ChEBI" id="CHEBI:30616"/>
    </ligand>
</feature>
<dbReference type="Pfam" id="PF01300">
    <property type="entry name" value="Sua5_yciO_yrdC"/>
    <property type="match status" value="1"/>
</dbReference>
<keyword evidence="8 13" id="KW-0548">Nucleotidyltransferase</keyword>
<keyword evidence="17" id="KW-1185">Reference proteome</keyword>
<feature type="binding site" evidence="14">
    <location>
        <position position="50"/>
    </location>
    <ligand>
        <name>L-threonine</name>
        <dbReference type="ChEBI" id="CHEBI:57926"/>
    </ligand>
</feature>
<dbReference type="AlphaFoldDB" id="A0A0W0TS18"/>
<dbReference type="Gene3D" id="3.40.50.11030">
    <property type="entry name" value="Threonylcarbamoyl-AMP synthase, C-terminal domain"/>
    <property type="match status" value="1"/>
</dbReference>
<proteinExistence type="inferred from homology"/>
<name>A0A0W0TS18_LEGER</name>
<feature type="binding site" evidence="14">
    <location>
        <position position="197"/>
    </location>
    <ligand>
        <name>L-threonine</name>
        <dbReference type="ChEBI" id="CHEBI:57926"/>
    </ligand>
</feature>
<evidence type="ECO:0000256" key="5">
    <source>
        <dbReference type="ARBA" id="ARBA00022490"/>
    </source>
</evidence>
<dbReference type="Proteomes" id="UP000054773">
    <property type="component" value="Unassembled WGS sequence"/>
</dbReference>
<dbReference type="PIRSF" id="PIRSF004930">
    <property type="entry name" value="Tln_factor_SUA5"/>
    <property type="match status" value="1"/>
</dbReference>